<evidence type="ECO:0000313" key="2">
    <source>
        <dbReference type="Proteomes" id="UP000198601"/>
    </source>
</evidence>
<proteinExistence type="predicted"/>
<gene>
    <name evidence="1" type="ORF">SAMN04487970_104058</name>
</gene>
<dbReference type="Proteomes" id="UP000198601">
    <property type="component" value="Unassembled WGS sequence"/>
</dbReference>
<reference evidence="2" key="1">
    <citation type="submission" date="2016-10" db="EMBL/GenBank/DDBJ databases">
        <authorList>
            <person name="Varghese N."/>
            <person name="Submissions S."/>
        </authorList>
    </citation>
    <scope>NUCLEOTIDE SEQUENCE [LARGE SCALE GENOMIC DNA]</scope>
    <source>
        <strain evidence="2">CGMCC 1.8946</strain>
    </source>
</reference>
<evidence type="ECO:0000313" key="1">
    <source>
        <dbReference type="EMBL" id="SCW75454.1"/>
    </source>
</evidence>
<organism evidence="1 2">
    <name type="scientific">Paenibacillus tianmuensis</name>
    <dbReference type="NCBI Taxonomy" id="624147"/>
    <lineage>
        <taxon>Bacteria</taxon>
        <taxon>Bacillati</taxon>
        <taxon>Bacillota</taxon>
        <taxon>Bacilli</taxon>
        <taxon>Bacillales</taxon>
        <taxon>Paenibacillaceae</taxon>
        <taxon>Paenibacillus</taxon>
    </lineage>
</organism>
<sequence>MDNERIKQGLYSLSIATNASEVVEAWVMMGESTEDKSSIISLDNYHKSVYPTELNKLINNIDSHFIPYFETDKLYFIDDELLIETVKNGEKDTTFGLDYSIMLDTNYASYIHNFVSRDYSTLNNEIFTTIDLLIRNSFNYDHIFYMIENYKNSFVNIEGEDEKTKREKKAKLYLNLVSLELFKSINREEYIKTGKLQYGITENEAQLQADQIFNGIFNSAYAQEGMDYYLRIQRYMVLFIIGVMQIKFESKTTVHKKVQKLFEFATNIVGIYFDREFVIAHKYFTTQNDVKMLNKINKGMSPKKVLQFIENIAWDFSVPRIMERQLLHGGNGRYFIPFFLSNDQNLRELLRLFKVKGIMYSKSNDFFVPFTKIITQEYFDAHNYNVETYFTEEALTRRAATYERNKDSLPQVIEREFKKLTEIMGL</sequence>
<dbReference type="EMBL" id="FMTT01000040">
    <property type="protein sequence ID" value="SCW75454.1"/>
    <property type="molecule type" value="Genomic_DNA"/>
</dbReference>
<dbReference type="RefSeq" id="WP_090675146.1">
    <property type="nucleotide sequence ID" value="NZ_FMTT01000040.1"/>
</dbReference>
<name>A0A1G4T202_9BACL</name>
<dbReference type="AlphaFoldDB" id="A0A1G4T202"/>
<dbReference type="OrthoDB" id="7068856at2"/>
<protein>
    <submittedName>
        <fullName evidence="1">Uncharacterized protein</fullName>
    </submittedName>
</protein>
<accession>A0A1G4T202</accession>
<keyword evidence="2" id="KW-1185">Reference proteome</keyword>